<proteinExistence type="predicted"/>
<dbReference type="PRINTS" id="PR00469">
    <property type="entry name" value="PNDRDTASEII"/>
</dbReference>
<dbReference type="PANTHER" id="PTHR48105">
    <property type="entry name" value="THIOREDOXIN REDUCTASE 1-RELATED-RELATED"/>
    <property type="match status" value="1"/>
</dbReference>
<sequence>MEETNFEVIIIGGSYSGLSAALALGRSLRKVLIIDSGNPCNKQTPHSRNFLTQDGEEPAVIALKAKRQVEKYPSINYLNDRVLEVAKQDMQFEVTTENEETFVAKKILFATGVRDIMPDIEGFAACWGISAIHCPYCHGYEVRGKKTAILANGNFAYHYAQLVSNLTDDLVIITQGIPEFTPEQMQKFATKNISIIPAKVQKIQHHDGHIESLMLEDGSEMKVDAIYHRPIFEQHTDILVKLGCEINEQGLITVDQMQRTTIDGVFASGDCTSPMRSVANAVASGNMAGAAINYALVDASF</sequence>
<evidence type="ECO:0000259" key="3">
    <source>
        <dbReference type="Pfam" id="PF07992"/>
    </source>
</evidence>
<dbReference type="Gene3D" id="3.50.50.60">
    <property type="entry name" value="FAD/NAD(P)-binding domain"/>
    <property type="match status" value="2"/>
</dbReference>
<dbReference type="InterPro" id="IPR036188">
    <property type="entry name" value="FAD/NAD-bd_sf"/>
</dbReference>
<keyword evidence="5" id="KW-1185">Reference proteome</keyword>
<feature type="domain" description="FAD/NAD(P)-binding" evidence="3">
    <location>
        <begin position="7"/>
        <end position="285"/>
    </location>
</feature>
<name>A0ABS9UVR0_9BACT</name>
<dbReference type="InterPro" id="IPR023753">
    <property type="entry name" value="FAD/NAD-binding_dom"/>
</dbReference>
<dbReference type="EMBL" id="JAKZGP010000001">
    <property type="protein sequence ID" value="MCH7407888.1"/>
    <property type="molecule type" value="Genomic_DNA"/>
</dbReference>
<evidence type="ECO:0000256" key="1">
    <source>
        <dbReference type="ARBA" id="ARBA00022630"/>
    </source>
</evidence>
<evidence type="ECO:0000256" key="2">
    <source>
        <dbReference type="ARBA" id="ARBA00023002"/>
    </source>
</evidence>
<dbReference type="SUPFAM" id="SSF51905">
    <property type="entry name" value="FAD/NAD(P)-binding domain"/>
    <property type="match status" value="1"/>
</dbReference>
<dbReference type="Pfam" id="PF07992">
    <property type="entry name" value="Pyr_redox_2"/>
    <property type="match status" value="1"/>
</dbReference>
<protein>
    <submittedName>
        <fullName evidence="4">NAD(P)/FAD-dependent oxidoreductase</fullName>
    </submittedName>
</protein>
<dbReference type="RefSeq" id="WP_241345828.1">
    <property type="nucleotide sequence ID" value="NZ_JAKZGP010000001.1"/>
</dbReference>
<keyword evidence="2" id="KW-0560">Oxidoreductase</keyword>
<evidence type="ECO:0000313" key="5">
    <source>
        <dbReference type="Proteomes" id="UP001165489"/>
    </source>
</evidence>
<comment type="caution">
    <text evidence="4">The sequence shown here is derived from an EMBL/GenBank/DDBJ whole genome shotgun (WGS) entry which is preliminary data.</text>
</comment>
<dbReference type="PRINTS" id="PR00368">
    <property type="entry name" value="FADPNR"/>
</dbReference>
<dbReference type="Proteomes" id="UP001165489">
    <property type="component" value="Unassembled WGS sequence"/>
</dbReference>
<organism evidence="4 5">
    <name type="scientific">Belliella filtrata</name>
    <dbReference type="NCBI Taxonomy" id="2923435"/>
    <lineage>
        <taxon>Bacteria</taxon>
        <taxon>Pseudomonadati</taxon>
        <taxon>Bacteroidota</taxon>
        <taxon>Cytophagia</taxon>
        <taxon>Cytophagales</taxon>
        <taxon>Cyclobacteriaceae</taxon>
        <taxon>Belliella</taxon>
    </lineage>
</organism>
<reference evidence="4" key="1">
    <citation type="submission" date="2022-03" db="EMBL/GenBank/DDBJ databases">
        <title>De novo assembled genomes of Belliella spp. (Cyclobacteriaceae) strains.</title>
        <authorList>
            <person name="Szabo A."/>
            <person name="Korponai K."/>
            <person name="Felfoldi T."/>
        </authorList>
    </citation>
    <scope>NUCLEOTIDE SEQUENCE</scope>
    <source>
        <strain evidence="4">DSM 111904</strain>
    </source>
</reference>
<dbReference type="InterPro" id="IPR050097">
    <property type="entry name" value="Ferredoxin-NADP_redctase_2"/>
</dbReference>
<keyword evidence="1" id="KW-0285">Flavoprotein</keyword>
<evidence type="ECO:0000313" key="4">
    <source>
        <dbReference type="EMBL" id="MCH7407888.1"/>
    </source>
</evidence>
<gene>
    <name evidence="4" type="ORF">MM239_00645</name>
</gene>
<accession>A0ABS9UVR0</accession>